<dbReference type="AlphaFoldDB" id="A0A8S1P8Y3"/>
<protein>
    <submittedName>
        <fullName evidence="1">Uncharacterized protein</fullName>
    </submittedName>
</protein>
<evidence type="ECO:0000313" key="1">
    <source>
        <dbReference type="EMBL" id="CAD8099602.1"/>
    </source>
</evidence>
<evidence type="ECO:0000313" key="2">
    <source>
        <dbReference type="Proteomes" id="UP000688137"/>
    </source>
</evidence>
<reference evidence="1" key="1">
    <citation type="submission" date="2021-01" db="EMBL/GenBank/DDBJ databases">
        <authorList>
            <consortium name="Genoscope - CEA"/>
            <person name="William W."/>
        </authorList>
    </citation>
    <scope>NUCLEOTIDE SEQUENCE</scope>
</reference>
<accession>A0A8S1P8Y3</accession>
<keyword evidence="2" id="KW-1185">Reference proteome</keyword>
<dbReference type="EMBL" id="CAJJDM010000113">
    <property type="protein sequence ID" value="CAD8099602.1"/>
    <property type="molecule type" value="Genomic_DNA"/>
</dbReference>
<organism evidence="1 2">
    <name type="scientific">Paramecium primaurelia</name>
    <dbReference type="NCBI Taxonomy" id="5886"/>
    <lineage>
        <taxon>Eukaryota</taxon>
        <taxon>Sar</taxon>
        <taxon>Alveolata</taxon>
        <taxon>Ciliophora</taxon>
        <taxon>Intramacronucleata</taxon>
        <taxon>Oligohymenophorea</taxon>
        <taxon>Peniculida</taxon>
        <taxon>Parameciidae</taxon>
        <taxon>Paramecium</taxon>
    </lineage>
</organism>
<gene>
    <name evidence="1" type="ORF">PPRIM_AZ9-3.1.T1100048</name>
</gene>
<name>A0A8S1P8Y3_PARPR</name>
<sequence>MINQQNKEPYLKRSQKQSQQNTILMQHKLKRLKYTFVLSNAVKYLLQV</sequence>
<proteinExistence type="predicted"/>
<dbReference type="Proteomes" id="UP000688137">
    <property type="component" value="Unassembled WGS sequence"/>
</dbReference>
<comment type="caution">
    <text evidence="1">The sequence shown here is derived from an EMBL/GenBank/DDBJ whole genome shotgun (WGS) entry which is preliminary data.</text>
</comment>